<feature type="signal peptide" evidence="1">
    <location>
        <begin position="1"/>
        <end position="25"/>
    </location>
</feature>
<sequence length="325" mass="36684">MRASCAAQISVLLCLATAALTCVEAVLWKDGRGKAFHKNTANDVCDISRRIKCAFTVVESNVARIPGQQEKARKALQETKENLEYLKTFRNTTKWEELSEELRREIEKRFNQTQEEYNKLYDVFNGLSETIKKFKSEGEETVRKAKNEAENIDDFIIYSLFTKYGSSFCVGDGVDKYVSRSSVFDCNFYKRPKPMVRENCLPTQLPSNPPMEGTKSSVGCDLTSRQTAGKGIYYGNILVEYHNGTSDVNVSWSESIDGSKKPLTDIRKGYEENVKTASAVDSVFRLIDYLRTNVAEVRRLVEGASLPPSPALPASMLLLLYYTLF</sequence>
<evidence type="ECO:0000313" key="3">
    <source>
        <dbReference type="Proteomes" id="UP000009027"/>
    </source>
</evidence>
<keyword evidence="1" id="KW-0732">Signal</keyword>
<dbReference type="Proteomes" id="UP000009027">
    <property type="component" value="Unassembled WGS sequence"/>
</dbReference>
<keyword evidence="3" id="KW-1185">Reference proteome</keyword>
<feature type="chain" id="PRO_5003389428" evidence="1">
    <location>
        <begin position="26"/>
        <end position="325"/>
    </location>
</feature>
<dbReference type="AlphaFoldDB" id="F9WPU4"/>
<dbReference type="EMBL" id="CAEX01003716">
    <property type="protein sequence ID" value="CCD19571.1"/>
    <property type="molecule type" value="Genomic_DNA"/>
</dbReference>
<accession>F9WPU4</accession>
<evidence type="ECO:0000256" key="1">
    <source>
        <dbReference type="SAM" id="SignalP"/>
    </source>
</evidence>
<evidence type="ECO:0000313" key="2">
    <source>
        <dbReference type="EMBL" id="CCD19571.1"/>
    </source>
</evidence>
<organism evidence="2 3">
    <name type="scientific">Trypanosoma vivax (strain Y486)</name>
    <dbReference type="NCBI Taxonomy" id="1055687"/>
    <lineage>
        <taxon>Eukaryota</taxon>
        <taxon>Discoba</taxon>
        <taxon>Euglenozoa</taxon>
        <taxon>Kinetoplastea</taxon>
        <taxon>Metakinetoplastina</taxon>
        <taxon>Trypanosomatida</taxon>
        <taxon>Trypanosomatidae</taxon>
        <taxon>Trypanosoma</taxon>
        <taxon>Duttonella</taxon>
    </lineage>
</organism>
<reference evidence="2 3" key="1">
    <citation type="journal article" date="2012" name="Proc. Natl. Acad. Sci. U.S.A.">
        <title>Antigenic diversity is generated by distinct evolutionary mechanisms in African trypanosome species.</title>
        <authorList>
            <person name="Jackson A.P."/>
            <person name="Berry A."/>
            <person name="Aslett M."/>
            <person name="Allison H.C."/>
            <person name="Burton P."/>
            <person name="Vavrova-Anderson J."/>
            <person name="Brown R."/>
            <person name="Browne H."/>
            <person name="Corton N."/>
            <person name="Hauser H."/>
            <person name="Gamble J."/>
            <person name="Gilderthorp R."/>
            <person name="Marcello L."/>
            <person name="McQuillan J."/>
            <person name="Otto T.D."/>
            <person name="Quail M.A."/>
            <person name="Sanders M.J."/>
            <person name="van Tonder A."/>
            <person name="Ginger M.L."/>
            <person name="Field M.C."/>
            <person name="Barry J.D."/>
            <person name="Hertz-Fowler C."/>
            <person name="Berriman M."/>
        </authorList>
    </citation>
    <scope>NUCLEOTIDE SEQUENCE</scope>
    <source>
        <strain evidence="2 3">Y486</strain>
    </source>
</reference>
<gene>
    <name evidence="2" type="ORF">TvY486_0022700</name>
</gene>
<dbReference type="VEuPathDB" id="TriTrypDB:TvY486_0022700"/>
<proteinExistence type="predicted"/>
<protein>
    <submittedName>
        <fullName evidence="2">Uncharacterized protein</fullName>
    </submittedName>
</protein>
<name>F9WPU4_TRYVY</name>